<keyword evidence="2" id="KW-1185">Reference proteome</keyword>
<evidence type="ECO:0000313" key="1">
    <source>
        <dbReference type="EMBL" id="EHK98889.1"/>
    </source>
</evidence>
<reference evidence="1 2" key="1">
    <citation type="journal article" date="2012" name="Eukaryot. Cell">
        <title>Genome sequence of the fungus Glarea lozoyensis: the first genome sequence of a species from the Helotiaceae family.</title>
        <authorList>
            <person name="Youssar L."/>
            <person name="Gruening B.A."/>
            <person name="Erxleben A."/>
            <person name="Guenther S."/>
            <person name="Huettel W."/>
        </authorList>
    </citation>
    <scope>NUCLEOTIDE SEQUENCE [LARGE SCALE GENOMIC DNA]</scope>
    <source>
        <strain evidence="2">ATCC 74030 / MF5533</strain>
    </source>
</reference>
<comment type="caution">
    <text evidence="1">The sequence shown here is derived from an EMBL/GenBank/DDBJ whole genome shotgun (WGS) entry which is preliminary data.</text>
</comment>
<dbReference type="Proteomes" id="UP000005446">
    <property type="component" value="Unassembled WGS sequence"/>
</dbReference>
<dbReference type="InParanoid" id="H0ERS8"/>
<evidence type="ECO:0000313" key="2">
    <source>
        <dbReference type="Proteomes" id="UP000005446"/>
    </source>
</evidence>
<dbReference type="HOGENOM" id="CLU_3377213_0_0_1"/>
<accession>H0ERS8</accession>
<name>H0ERS8_GLAL7</name>
<sequence length="34" mass="3619">MTDLIPGKETVAYLGTSTASDTRMLFVSRASGLE</sequence>
<protein>
    <submittedName>
        <fullName evidence="1">Uncharacterized protein</fullName>
    </submittedName>
</protein>
<organism evidence="1 2">
    <name type="scientific">Glarea lozoyensis (strain ATCC 74030 / MF5533)</name>
    <dbReference type="NCBI Taxonomy" id="1104152"/>
    <lineage>
        <taxon>Eukaryota</taxon>
        <taxon>Fungi</taxon>
        <taxon>Dikarya</taxon>
        <taxon>Ascomycota</taxon>
        <taxon>Pezizomycotina</taxon>
        <taxon>Leotiomycetes</taxon>
        <taxon>Helotiales</taxon>
        <taxon>Helotiaceae</taxon>
        <taxon>Glarea</taxon>
    </lineage>
</organism>
<dbReference type="EMBL" id="AGUE01000135">
    <property type="protein sequence ID" value="EHK98889.1"/>
    <property type="molecule type" value="Genomic_DNA"/>
</dbReference>
<proteinExistence type="predicted"/>
<gene>
    <name evidence="1" type="ORF">M7I_5399</name>
</gene>
<dbReference type="AlphaFoldDB" id="H0ERS8"/>